<feature type="repeat" description="WD" evidence="1">
    <location>
        <begin position="3"/>
        <end position="44"/>
    </location>
</feature>
<comment type="caution">
    <text evidence="2">The sequence shown here is derived from an EMBL/GenBank/DDBJ whole genome shotgun (WGS) entry which is preliminary data.</text>
</comment>
<sequence>MGLHDENNAVIKISFIPNQCQIVTLLDDNSLHLWSFKQHDGVSELHEEKKFTLRGPPGAPPSVTQIKVLLAHSSGERLYMWVQREAVFSPSLYQTCK</sequence>
<proteinExistence type="predicted"/>
<dbReference type="Proteomes" id="UP001162483">
    <property type="component" value="Unassembled WGS sequence"/>
</dbReference>
<accession>A0ABN9ACV5</accession>
<evidence type="ECO:0000313" key="3">
    <source>
        <dbReference type="Proteomes" id="UP001162483"/>
    </source>
</evidence>
<organism evidence="2 3">
    <name type="scientific">Staurois parvus</name>
    <dbReference type="NCBI Taxonomy" id="386267"/>
    <lineage>
        <taxon>Eukaryota</taxon>
        <taxon>Metazoa</taxon>
        <taxon>Chordata</taxon>
        <taxon>Craniata</taxon>
        <taxon>Vertebrata</taxon>
        <taxon>Euteleostomi</taxon>
        <taxon>Amphibia</taxon>
        <taxon>Batrachia</taxon>
        <taxon>Anura</taxon>
        <taxon>Neobatrachia</taxon>
        <taxon>Ranoidea</taxon>
        <taxon>Ranidae</taxon>
        <taxon>Staurois</taxon>
    </lineage>
</organism>
<keyword evidence="1" id="KW-0853">WD repeat</keyword>
<reference evidence="2" key="1">
    <citation type="submission" date="2023-05" db="EMBL/GenBank/DDBJ databases">
        <authorList>
            <person name="Stuckert A."/>
        </authorList>
    </citation>
    <scope>NUCLEOTIDE SEQUENCE</scope>
</reference>
<dbReference type="EMBL" id="CATNWA010000120">
    <property type="protein sequence ID" value="CAI9533257.1"/>
    <property type="molecule type" value="Genomic_DNA"/>
</dbReference>
<evidence type="ECO:0000256" key="1">
    <source>
        <dbReference type="PROSITE-ProRule" id="PRU00221"/>
    </source>
</evidence>
<gene>
    <name evidence="2" type="ORF">SPARVUS_LOCUS339963</name>
</gene>
<protein>
    <submittedName>
        <fullName evidence="2">Uncharacterized protein</fullName>
    </submittedName>
</protein>
<evidence type="ECO:0000313" key="2">
    <source>
        <dbReference type="EMBL" id="CAI9533257.1"/>
    </source>
</evidence>
<dbReference type="InterPro" id="IPR001680">
    <property type="entry name" value="WD40_rpt"/>
</dbReference>
<keyword evidence="3" id="KW-1185">Reference proteome</keyword>
<name>A0ABN9ACV5_9NEOB</name>
<dbReference type="PROSITE" id="PS50082">
    <property type="entry name" value="WD_REPEATS_2"/>
    <property type="match status" value="1"/>
</dbReference>